<reference evidence="1" key="2">
    <citation type="submission" date="2015-07" db="EMBL/GenBank/DDBJ databases">
        <authorList>
            <person name="Noorani M."/>
        </authorList>
    </citation>
    <scope>NUCLEOTIDE SEQUENCE</scope>
    <source>
        <strain evidence="1">Yugu1</strain>
    </source>
</reference>
<reference evidence="1" key="1">
    <citation type="journal article" date="2012" name="Nat. Biotechnol.">
        <title>Reference genome sequence of the model plant Setaria.</title>
        <authorList>
            <person name="Bennetzen J.L."/>
            <person name="Schmutz J."/>
            <person name="Wang H."/>
            <person name="Percifield R."/>
            <person name="Hawkins J."/>
            <person name="Pontaroli A.C."/>
            <person name="Estep M."/>
            <person name="Feng L."/>
            <person name="Vaughn J.N."/>
            <person name="Grimwood J."/>
            <person name="Jenkins J."/>
            <person name="Barry K."/>
            <person name="Lindquist E."/>
            <person name="Hellsten U."/>
            <person name="Deshpande S."/>
            <person name="Wang X."/>
            <person name="Wu X."/>
            <person name="Mitros T."/>
            <person name="Triplett J."/>
            <person name="Yang X."/>
            <person name="Ye C.Y."/>
            <person name="Mauro-Herrera M."/>
            <person name="Wang L."/>
            <person name="Li P."/>
            <person name="Sharma M."/>
            <person name="Sharma R."/>
            <person name="Ronald P.C."/>
            <person name="Panaud O."/>
            <person name="Kellogg E.A."/>
            <person name="Brutnell T.P."/>
            <person name="Doust A.N."/>
            <person name="Tuskan G.A."/>
            <person name="Rokhsar D."/>
            <person name="Devos K.M."/>
        </authorList>
    </citation>
    <scope>NUCLEOTIDE SEQUENCE [LARGE SCALE GENOMIC DNA]</scope>
    <source>
        <strain evidence="1">Yugu1</strain>
    </source>
</reference>
<gene>
    <name evidence="1" type="ORF">SETIT_1G254700v2</name>
</gene>
<name>A0A368PPH5_SETIT</name>
<evidence type="ECO:0000313" key="1">
    <source>
        <dbReference type="EMBL" id="RCV07562.1"/>
    </source>
</evidence>
<accession>A0A368PPH5</accession>
<sequence>MKVRETEVVEVWITRVSSCRNDKENLRVKPKGYQIV</sequence>
<dbReference type="AlphaFoldDB" id="A0A368PPH5"/>
<dbReference type="EMBL" id="CM003528">
    <property type="protein sequence ID" value="RCV07562.1"/>
    <property type="molecule type" value="Genomic_DNA"/>
</dbReference>
<proteinExistence type="predicted"/>
<protein>
    <submittedName>
        <fullName evidence="1">Uncharacterized protein</fullName>
    </submittedName>
</protein>
<organism evidence="1">
    <name type="scientific">Setaria italica</name>
    <name type="common">Foxtail millet</name>
    <name type="synonym">Panicum italicum</name>
    <dbReference type="NCBI Taxonomy" id="4555"/>
    <lineage>
        <taxon>Eukaryota</taxon>
        <taxon>Viridiplantae</taxon>
        <taxon>Streptophyta</taxon>
        <taxon>Embryophyta</taxon>
        <taxon>Tracheophyta</taxon>
        <taxon>Spermatophyta</taxon>
        <taxon>Magnoliopsida</taxon>
        <taxon>Liliopsida</taxon>
        <taxon>Poales</taxon>
        <taxon>Poaceae</taxon>
        <taxon>PACMAD clade</taxon>
        <taxon>Panicoideae</taxon>
        <taxon>Panicodae</taxon>
        <taxon>Paniceae</taxon>
        <taxon>Cenchrinae</taxon>
        <taxon>Setaria</taxon>
    </lineage>
</organism>